<dbReference type="OrthoDB" id="7647200at2759"/>
<protein>
    <submittedName>
        <fullName evidence="1">Uncharacterized protein</fullName>
    </submittedName>
</protein>
<dbReference type="EMBL" id="JAAOIC020000049">
    <property type="protein sequence ID" value="KAG8036184.1"/>
    <property type="molecule type" value="Genomic_DNA"/>
</dbReference>
<keyword evidence="2" id="KW-1185">Reference proteome</keyword>
<evidence type="ECO:0000313" key="2">
    <source>
        <dbReference type="Proteomes" id="UP000729913"/>
    </source>
</evidence>
<organism evidence="1 2">
    <name type="scientific">Cotesia typhae</name>
    <dbReference type="NCBI Taxonomy" id="2053667"/>
    <lineage>
        <taxon>Eukaryota</taxon>
        <taxon>Metazoa</taxon>
        <taxon>Ecdysozoa</taxon>
        <taxon>Arthropoda</taxon>
        <taxon>Hexapoda</taxon>
        <taxon>Insecta</taxon>
        <taxon>Pterygota</taxon>
        <taxon>Neoptera</taxon>
        <taxon>Endopterygota</taxon>
        <taxon>Hymenoptera</taxon>
        <taxon>Apocrita</taxon>
        <taxon>Ichneumonoidea</taxon>
        <taxon>Braconidae</taxon>
        <taxon>Microgastrinae</taxon>
        <taxon>Cotesia</taxon>
    </lineage>
</organism>
<name>A0A8J5V6W9_9HYME</name>
<evidence type="ECO:0000313" key="1">
    <source>
        <dbReference type="EMBL" id="KAG8036184.1"/>
    </source>
</evidence>
<reference evidence="1" key="1">
    <citation type="submission" date="2020-03" db="EMBL/GenBank/DDBJ databases">
        <authorList>
            <person name="Chebbi M.A."/>
            <person name="Drezen J.M."/>
        </authorList>
    </citation>
    <scope>NUCLEOTIDE SEQUENCE</scope>
    <source>
        <tissue evidence="1">Whole body</tissue>
    </source>
</reference>
<gene>
    <name evidence="1" type="ORF">G9C98_004764</name>
</gene>
<comment type="caution">
    <text evidence="1">The sequence shown here is derived from an EMBL/GenBank/DDBJ whole genome shotgun (WGS) entry which is preliminary data.</text>
</comment>
<feature type="non-terminal residue" evidence="1">
    <location>
        <position position="238"/>
    </location>
</feature>
<dbReference type="AlphaFoldDB" id="A0A8J5V6W9"/>
<dbReference type="Proteomes" id="UP000729913">
    <property type="component" value="Unassembled WGS sequence"/>
</dbReference>
<sequence>MAYQESVDELLSDALSFNNEIKTCNTIHNLQCNDEFIRLSGHFIPTIYGVKTITIPQIINTVIEPENSSEKAKYLMKNISAIKNSYLDKMQTVLSRIYPMIVINLNRYHTMRKIYDHEIEQIDPKPLMQQSIFAEIFNIAFQHIGHDIKDPKDLYRLLTFLSEPLDWVDYYNIIKKYCHINFMVYKINLPTAKLFVHNADILSTPLVLLRYTNSKVIDLVDVYKHGHKLFQGSKNLIL</sequence>
<reference evidence="1" key="2">
    <citation type="submission" date="2021-04" db="EMBL/GenBank/DDBJ databases">
        <title>Genome-wide patterns of bracovirus chromosomal integration into multiple host tissues during parasitism.</title>
        <authorList>
            <person name="Chebbi M.A.C."/>
        </authorList>
    </citation>
    <scope>NUCLEOTIDE SEQUENCE</scope>
    <source>
        <tissue evidence="1">Whole body</tissue>
    </source>
</reference>
<proteinExistence type="predicted"/>
<accession>A0A8J5V6W9</accession>